<reference evidence="2" key="1">
    <citation type="journal article" date="2013" name="Science">
        <title>The Amborella genome and the evolution of flowering plants.</title>
        <authorList>
            <consortium name="Amborella Genome Project"/>
        </authorList>
    </citation>
    <scope>NUCLEOTIDE SEQUENCE [LARGE SCALE GENOMIC DNA]</scope>
</reference>
<organism evidence="1 2">
    <name type="scientific">Amborella trichopoda</name>
    <dbReference type="NCBI Taxonomy" id="13333"/>
    <lineage>
        <taxon>Eukaryota</taxon>
        <taxon>Viridiplantae</taxon>
        <taxon>Streptophyta</taxon>
        <taxon>Embryophyta</taxon>
        <taxon>Tracheophyta</taxon>
        <taxon>Spermatophyta</taxon>
        <taxon>Magnoliopsida</taxon>
        <taxon>Amborellales</taxon>
        <taxon>Amborellaceae</taxon>
        <taxon>Amborella</taxon>
    </lineage>
</organism>
<evidence type="ECO:0000313" key="2">
    <source>
        <dbReference type="Proteomes" id="UP000017836"/>
    </source>
</evidence>
<accession>W1NJU5</accession>
<keyword evidence="2" id="KW-1185">Reference proteome</keyword>
<dbReference type="HOGENOM" id="CLU_1637702_0_0_1"/>
<gene>
    <name evidence="1" type="ORF">AMTR_s00151p00059160</name>
</gene>
<proteinExistence type="predicted"/>
<dbReference type="EMBL" id="KI397475">
    <property type="protein sequence ID" value="ERM95504.1"/>
    <property type="molecule type" value="Genomic_DNA"/>
</dbReference>
<protein>
    <submittedName>
        <fullName evidence="1">Uncharacterized protein</fullName>
    </submittedName>
</protein>
<dbReference type="Gramene" id="ERM95504">
    <property type="protein sequence ID" value="ERM95504"/>
    <property type="gene ID" value="AMTR_s00151p00059160"/>
</dbReference>
<evidence type="ECO:0000313" key="1">
    <source>
        <dbReference type="EMBL" id="ERM95504.1"/>
    </source>
</evidence>
<sequence>MHCRTRLASTLPSACTPMTSFLPSHLPRVRRAPPPCASSTLPCTTTVRLFRLAVVSLLTLTSQSLFSIPHPLSLIARTLLNQTQAAIVTAPSSSCPFFPSFTSFPIHHLTLFLPHLHLSLNRYCHPLCYLHLSLHHSESCALQIHLHTLLPATSPLSPSPHL</sequence>
<dbReference type="Proteomes" id="UP000017836">
    <property type="component" value="Unassembled WGS sequence"/>
</dbReference>
<dbReference type="AlphaFoldDB" id="W1NJU5"/>
<name>W1NJU5_AMBTC</name>